<feature type="domain" description="Response regulatory" evidence="4">
    <location>
        <begin position="7"/>
        <end position="123"/>
    </location>
</feature>
<dbReference type="InterPro" id="IPR011006">
    <property type="entry name" value="CheY-like_superfamily"/>
</dbReference>
<reference evidence="5 6" key="1">
    <citation type="submission" date="2018-02" db="EMBL/GenBank/DDBJ databases">
        <title>Solimicrobium silvestre gen. nov., sp. nov., isolated from alpine forest soil.</title>
        <authorList>
            <person name="Margesin R."/>
            <person name="Albuquerque L."/>
            <person name="Zhang D.-C."/>
            <person name="Froufe H.J.C."/>
            <person name="Severino R."/>
            <person name="Roxo I."/>
            <person name="Egas C."/>
            <person name="Da Costa M.S."/>
        </authorList>
    </citation>
    <scope>NUCLEOTIDE SEQUENCE [LARGE SCALE GENOMIC DNA]</scope>
    <source>
        <strain evidence="5 6">S20-91</strain>
    </source>
</reference>
<dbReference type="CDD" id="cd19930">
    <property type="entry name" value="REC_DesR-like"/>
    <property type="match status" value="1"/>
</dbReference>
<proteinExistence type="predicted"/>
<feature type="modified residue" description="4-aspartylphosphate" evidence="2">
    <location>
        <position position="58"/>
    </location>
</feature>
<dbReference type="RefSeq" id="WP_105532365.1">
    <property type="nucleotide sequence ID" value="NZ_PUGF01000012.1"/>
</dbReference>
<dbReference type="SMART" id="SM00448">
    <property type="entry name" value="REC"/>
    <property type="match status" value="1"/>
</dbReference>
<dbReference type="AlphaFoldDB" id="A0A2S9GY10"/>
<accession>A0A2S9GY10</accession>
<evidence type="ECO:0000256" key="2">
    <source>
        <dbReference type="PROSITE-ProRule" id="PRU00169"/>
    </source>
</evidence>
<evidence type="ECO:0000259" key="3">
    <source>
        <dbReference type="PROSITE" id="PS50043"/>
    </source>
</evidence>
<gene>
    <name evidence="5" type="ORF">S2091_2601</name>
</gene>
<dbReference type="Gene3D" id="3.40.50.2300">
    <property type="match status" value="1"/>
</dbReference>
<comment type="caution">
    <text evidence="5">The sequence shown here is derived from an EMBL/GenBank/DDBJ whole genome shotgun (WGS) entry which is preliminary data.</text>
</comment>
<dbReference type="PANTHER" id="PTHR43214:SF42">
    <property type="entry name" value="TRANSCRIPTIONAL REGULATORY PROTEIN DESR"/>
    <property type="match status" value="1"/>
</dbReference>
<feature type="domain" description="HTH luxR-type" evidence="3">
    <location>
        <begin position="138"/>
        <end position="203"/>
    </location>
</feature>
<dbReference type="GO" id="GO:0006355">
    <property type="term" value="P:regulation of DNA-templated transcription"/>
    <property type="evidence" value="ECO:0007669"/>
    <property type="project" value="InterPro"/>
</dbReference>
<dbReference type="OrthoDB" id="9780593at2"/>
<evidence type="ECO:0000313" key="5">
    <source>
        <dbReference type="EMBL" id="PRC92546.1"/>
    </source>
</evidence>
<keyword evidence="6" id="KW-1185">Reference proteome</keyword>
<organism evidence="5 6">
    <name type="scientific">Solimicrobium silvestre</name>
    <dbReference type="NCBI Taxonomy" id="2099400"/>
    <lineage>
        <taxon>Bacteria</taxon>
        <taxon>Pseudomonadati</taxon>
        <taxon>Pseudomonadota</taxon>
        <taxon>Betaproteobacteria</taxon>
        <taxon>Burkholderiales</taxon>
        <taxon>Oxalobacteraceae</taxon>
        <taxon>Solimicrobium</taxon>
    </lineage>
</organism>
<dbReference type="InterPro" id="IPR001789">
    <property type="entry name" value="Sig_transdc_resp-reg_receiver"/>
</dbReference>
<dbReference type="GO" id="GO:0000160">
    <property type="term" value="P:phosphorelay signal transduction system"/>
    <property type="evidence" value="ECO:0007669"/>
    <property type="project" value="InterPro"/>
</dbReference>
<dbReference type="GO" id="GO:0003677">
    <property type="term" value="F:DNA binding"/>
    <property type="evidence" value="ECO:0007669"/>
    <property type="project" value="UniProtKB-KW"/>
</dbReference>
<keyword evidence="1 5" id="KW-0238">DNA-binding</keyword>
<dbReference type="InterPro" id="IPR016032">
    <property type="entry name" value="Sig_transdc_resp-reg_C-effctor"/>
</dbReference>
<dbReference type="PRINTS" id="PR00038">
    <property type="entry name" value="HTHLUXR"/>
</dbReference>
<dbReference type="CDD" id="cd06170">
    <property type="entry name" value="LuxR_C_like"/>
    <property type="match status" value="1"/>
</dbReference>
<dbReference type="PROSITE" id="PS50043">
    <property type="entry name" value="HTH_LUXR_2"/>
    <property type="match status" value="1"/>
</dbReference>
<name>A0A2S9GY10_9BURK</name>
<dbReference type="Proteomes" id="UP000237839">
    <property type="component" value="Unassembled WGS sequence"/>
</dbReference>
<evidence type="ECO:0000256" key="1">
    <source>
        <dbReference type="ARBA" id="ARBA00023125"/>
    </source>
</evidence>
<protein>
    <submittedName>
        <fullName evidence="5">Response regulator containing a CheY-like receiver domain and an HTH DNA-binding domain</fullName>
    </submittedName>
</protein>
<evidence type="ECO:0000313" key="6">
    <source>
        <dbReference type="Proteomes" id="UP000237839"/>
    </source>
</evidence>
<dbReference type="EMBL" id="PUGF01000012">
    <property type="protein sequence ID" value="PRC92546.1"/>
    <property type="molecule type" value="Genomic_DNA"/>
</dbReference>
<dbReference type="SUPFAM" id="SSF52172">
    <property type="entry name" value="CheY-like"/>
    <property type="match status" value="1"/>
</dbReference>
<dbReference type="PROSITE" id="PS50110">
    <property type="entry name" value="RESPONSE_REGULATORY"/>
    <property type="match status" value="1"/>
</dbReference>
<dbReference type="InterPro" id="IPR000792">
    <property type="entry name" value="Tscrpt_reg_LuxR_C"/>
</dbReference>
<dbReference type="Pfam" id="PF00072">
    <property type="entry name" value="Response_reg"/>
    <property type="match status" value="1"/>
</dbReference>
<keyword evidence="2" id="KW-0597">Phosphoprotein</keyword>
<dbReference type="SUPFAM" id="SSF46894">
    <property type="entry name" value="C-terminal effector domain of the bipartite response regulators"/>
    <property type="match status" value="1"/>
</dbReference>
<dbReference type="InterPro" id="IPR039420">
    <property type="entry name" value="WalR-like"/>
</dbReference>
<dbReference type="SMART" id="SM00421">
    <property type="entry name" value="HTH_LUXR"/>
    <property type="match status" value="1"/>
</dbReference>
<dbReference type="PANTHER" id="PTHR43214">
    <property type="entry name" value="TWO-COMPONENT RESPONSE REGULATOR"/>
    <property type="match status" value="1"/>
</dbReference>
<dbReference type="Pfam" id="PF00196">
    <property type="entry name" value="GerE"/>
    <property type="match status" value="1"/>
</dbReference>
<sequence length="205" mass="22091">MSSPTIRVLIAEDQALVLGALSALLKLEPDLDIVGMARNGKEALAMAQTLLPDIIMTDIEMPLMTGLELASKLQELALPSKVLIVTTFARTGFLRRALSAGVRGYLLKDAPSETLAAAIRTVHAGGRAIAPELAIESWSGAQDPLNERERQVLRLAGEGKRSAEIAKLIHLSEGTVRNYLSEAISKLNANTRVEAFRLARDAGWL</sequence>
<evidence type="ECO:0000259" key="4">
    <source>
        <dbReference type="PROSITE" id="PS50110"/>
    </source>
</evidence>